<keyword evidence="2" id="KW-0812">Transmembrane</keyword>
<evidence type="ECO:0000256" key="2">
    <source>
        <dbReference type="SAM" id="Phobius"/>
    </source>
</evidence>
<feature type="compositionally biased region" description="Basic and acidic residues" evidence="1">
    <location>
        <begin position="87"/>
        <end position="147"/>
    </location>
</feature>
<feature type="transmembrane region" description="Helical" evidence="2">
    <location>
        <begin position="358"/>
        <end position="380"/>
    </location>
</feature>
<proteinExistence type="predicted"/>
<feature type="compositionally biased region" description="Basic and acidic residues" evidence="1">
    <location>
        <begin position="252"/>
        <end position="273"/>
    </location>
</feature>
<comment type="caution">
    <text evidence="4">The sequence shown here is derived from an EMBL/GenBank/DDBJ whole genome shotgun (WGS) entry which is preliminary data.</text>
</comment>
<evidence type="ECO:0000313" key="5">
    <source>
        <dbReference type="Proteomes" id="UP000070284"/>
    </source>
</evidence>
<keyword evidence="2" id="KW-0472">Membrane</keyword>
<protein>
    <recommendedName>
        <fullName evidence="3">DUF5658 domain-containing protein</fullName>
    </recommendedName>
</protein>
<accession>A0A133UE27</accession>
<keyword evidence="5" id="KW-1185">Reference proteome</keyword>
<keyword evidence="2" id="KW-1133">Transmembrane helix</keyword>
<feature type="region of interest" description="Disordered" evidence="1">
    <location>
        <begin position="87"/>
        <end position="184"/>
    </location>
</feature>
<feature type="domain" description="DUF5658" evidence="3">
    <location>
        <begin position="288"/>
        <end position="380"/>
    </location>
</feature>
<dbReference type="InterPro" id="IPR043717">
    <property type="entry name" value="DUF5658"/>
</dbReference>
<gene>
    <name evidence="4" type="ORF">AKJ65_07680</name>
</gene>
<name>A0A133UE27_9EURY</name>
<sequence>MEEIPMTKNKRMLIVPDELVEEIDKHRGDMDRAEFIEFCIQELLRRGEGERPEVSWEEFESFKEDVRDFLDSFLDFLITYEMTIPEEERSVSGEERREKAEEMKEELDDRFGKGRRTENPGVKEGEIADLRETLADLKQALESKKPDQVGGNSGRGDPNCNARKGGKGKPEGDIEEKTEDTAQSKTWLVEAEFGNPFERESETKSLLQMKPDWEDYTEQDGRHTTVRCSTKEKAEAVAKMIEKHIKPGGVEIRPKANPEREEKERESQVGVSGDEKGASLHDLLWVPALLLFGFGDTLTTYLVKAFGGMEANPIMGGLMNLAEKLVPVGGFAPFVIAKTAILGLLCLTSYAFMNRKRWVIPALLSSVGGFLVMNNVSVLLSMI</sequence>
<dbReference type="AlphaFoldDB" id="A0A133UE27"/>
<dbReference type="EMBL" id="LHXO01000166">
    <property type="protein sequence ID" value="KXA92346.1"/>
    <property type="molecule type" value="Genomic_DNA"/>
</dbReference>
<feature type="transmembrane region" description="Helical" evidence="2">
    <location>
        <begin position="325"/>
        <end position="352"/>
    </location>
</feature>
<evidence type="ECO:0000256" key="1">
    <source>
        <dbReference type="SAM" id="MobiDB-lite"/>
    </source>
</evidence>
<reference evidence="4 5" key="1">
    <citation type="journal article" date="2016" name="Sci. Rep.">
        <title>Metabolic traits of an uncultured archaeal lineage -MSBL1- from brine pools of the Red Sea.</title>
        <authorList>
            <person name="Mwirichia R."/>
            <person name="Alam I."/>
            <person name="Rashid M."/>
            <person name="Vinu M."/>
            <person name="Ba-Alawi W."/>
            <person name="Anthony Kamau A."/>
            <person name="Kamanda Ngugi D."/>
            <person name="Goker M."/>
            <person name="Klenk H.P."/>
            <person name="Bajic V."/>
            <person name="Stingl U."/>
        </authorList>
    </citation>
    <scope>NUCLEOTIDE SEQUENCE [LARGE SCALE GENOMIC DNA]</scope>
    <source>
        <strain evidence="4">SCGC-AAA259E19</strain>
    </source>
</reference>
<dbReference type="Proteomes" id="UP000070284">
    <property type="component" value="Unassembled WGS sequence"/>
</dbReference>
<evidence type="ECO:0000313" key="4">
    <source>
        <dbReference type="EMBL" id="KXA92346.1"/>
    </source>
</evidence>
<feature type="region of interest" description="Disordered" evidence="1">
    <location>
        <begin position="250"/>
        <end position="273"/>
    </location>
</feature>
<organism evidence="4 5">
    <name type="scientific">candidate division MSBL1 archaeon SCGC-AAA259E19</name>
    <dbReference type="NCBI Taxonomy" id="1698264"/>
    <lineage>
        <taxon>Archaea</taxon>
        <taxon>Methanobacteriati</taxon>
        <taxon>Methanobacteriota</taxon>
        <taxon>candidate division MSBL1</taxon>
    </lineage>
</organism>
<evidence type="ECO:0000259" key="3">
    <source>
        <dbReference type="Pfam" id="PF18902"/>
    </source>
</evidence>
<dbReference type="Pfam" id="PF18902">
    <property type="entry name" value="DUF5658"/>
    <property type="match status" value="1"/>
</dbReference>